<feature type="transmembrane region" description="Helical" evidence="1">
    <location>
        <begin position="207"/>
        <end position="229"/>
    </location>
</feature>
<evidence type="ECO:0000313" key="2">
    <source>
        <dbReference type="EMBL" id="ADL33941.1"/>
    </source>
</evidence>
<keyword evidence="3" id="KW-1185">Reference proteome</keyword>
<dbReference type="Proteomes" id="UP000001299">
    <property type="component" value="Chromosome 1"/>
</dbReference>
<sequence>MTIQAYLNPDFTLIKKIIFLCLTLALCGVCMGIIYLFSKAYGKKYDARCREEYTKEDFEVRVEKFFEMIISGTCVMSFSCAYVIINHVYELVETGKAVNLTQLENFLVTTWADGKDFVLLFLICFSCVLNSVLDTFIIPLKVINKDEKATMRMLGMFFAIISLIYLNTIGDESQYGPVMMYYLGLMIGRFVYFDASFKDFIDNMKKVFANSPILLMYVLYTFILVFIGFKAEYFLERNYYIVGVFHSELFMLFVVFLVFWGGRLLFKQSKKSSKSTN</sequence>
<dbReference type="EMBL" id="CP001810">
    <property type="protein sequence ID" value="ADL33941.1"/>
    <property type="molecule type" value="Genomic_DNA"/>
</dbReference>
<name>E0S2B6_BUTPB</name>
<gene>
    <name evidence="2" type="ordered locus">bpr_I1202</name>
</gene>
<feature type="transmembrane region" description="Helical" evidence="1">
    <location>
        <begin position="149"/>
        <end position="166"/>
    </location>
</feature>
<dbReference type="KEGG" id="bpb:bpr_I1202"/>
<evidence type="ECO:0000313" key="3">
    <source>
        <dbReference type="Proteomes" id="UP000001299"/>
    </source>
</evidence>
<feature type="transmembrane region" description="Helical" evidence="1">
    <location>
        <begin position="249"/>
        <end position="266"/>
    </location>
</feature>
<keyword evidence="1" id="KW-0472">Membrane</keyword>
<reference evidence="2 3" key="1">
    <citation type="journal article" date="2010" name="PLoS ONE">
        <title>The glycobiome of the rumen bacterium Butyrivibrio proteoclasticus B316(T) highlights adaptation to a polysaccharide-rich environment.</title>
        <authorList>
            <person name="Kelly W.J."/>
            <person name="Leahy S.C."/>
            <person name="Altermann E."/>
            <person name="Yeoman C.J."/>
            <person name="Dunne J.C."/>
            <person name="Kong Z."/>
            <person name="Pacheco D.M."/>
            <person name="Li D."/>
            <person name="Noel S.J."/>
            <person name="Moon C.D."/>
            <person name="Cookson A.L."/>
            <person name="Attwood G.T."/>
        </authorList>
    </citation>
    <scope>NUCLEOTIDE SEQUENCE [LARGE SCALE GENOMIC DNA]</scope>
    <source>
        <strain evidence="3">ATCC 51982 / DSM 14932 / B316</strain>
    </source>
</reference>
<accession>E0S2B6</accession>
<feature type="transmembrane region" description="Helical" evidence="1">
    <location>
        <begin position="17"/>
        <end position="38"/>
    </location>
</feature>
<dbReference type="eggNOG" id="ENOG502ZV7X">
    <property type="taxonomic scope" value="Bacteria"/>
</dbReference>
<keyword evidence="1" id="KW-1133">Transmembrane helix</keyword>
<dbReference type="RefSeq" id="WP_013280595.1">
    <property type="nucleotide sequence ID" value="NC_014387.1"/>
</dbReference>
<dbReference type="STRING" id="515622.bpr_I1202"/>
<feature type="transmembrane region" description="Helical" evidence="1">
    <location>
        <begin position="117"/>
        <end position="137"/>
    </location>
</feature>
<keyword evidence="1" id="KW-0812">Transmembrane</keyword>
<dbReference type="AlphaFoldDB" id="E0S2B6"/>
<dbReference type="HOGENOM" id="CLU_1003553_0_0_9"/>
<evidence type="ECO:0000256" key="1">
    <source>
        <dbReference type="SAM" id="Phobius"/>
    </source>
</evidence>
<organism evidence="2 3">
    <name type="scientific">Butyrivibrio proteoclasticus (strain ATCC 51982 / DSM 14932 / B316)</name>
    <name type="common">Clostridium proteoclasticum</name>
    <dbReference type="NCBI Taxonomy" id="515622"/>
    <lineage>
        <taxon>Bacteria</taxon>
        <taxon>Bacillati</taxon>
        <taxon>Bacillota</taxon>
        <taxon>Clostridia</taxon>
        <taxon>Lachnospirales</taxon>
        <taxon>Lachnospiraceae</taxon>
        <taxon>Butyrivibrio</taxon>
    </lineage>
</organism>
<feature type="transmembrane region" description="Helical" evidence="1">
    <location>
        <begin position="178"/>
        <end position="195"/>
    </location>
</feature>
<protein>
    <submittedName>
        <fullName evidence="2">Uncharacterized protein</fullName>
    </submittedName>
</protein>
<proteinExistence type="predicted"/>